<keyword evidence="13" id="KW-0508">mRNA splicing</keyword>
<dbReference type="Gene3D" id="3.40.50.1010">
    <property type="entry name" value="5'-nuclease"/>
    <property type="match status" value="2"/>
</dbReference>
<evidence type="ECO:0000256" key="3">
    <source>
        <dbReference type="ARBA" id="ARBA00005754"/>
    </source>
</evidence>
<dbReference type="PRINTS" id="PR00853">
    <property type="entry name" value="XPGRADSUPER"/>
</dbReference>
<dbReference type="InterPro" id="IPR054573">
    <property type="entry name" value="PP2A/SF3B1-like_HEAT"/>
</dbReference>
<dbReference type="PROSITE" id="PS00842">
    <property type="entry name" value="XPG_2"/>
    <property type="match status" value="1"/>
</dbReference>
<feature type="region of interest" description="Disordered" evidence="17">
    <location>
        <begin position="1175"/>
        <end position="1200"/>
    </location>
</feature>
<evidence type="ECO:0000256" key="8">
    <source>
        <dbReference type="ARBA" id="ARBA00022737"/>
    </source>
</evidence>
<dbReference type="InterPro" id="IPR016024">
    <property type="entry name" value="ARM-type_fold"/>
</dbReference>
<comment type="similarity">
    <text evidence="16">Belongs to the XPG/RAD2 endonuclease family. GEN subfamily.</text>
</comment>
<evidence type="ECO:0000256" key="1">
    <source>
        <dbReference type="ARBA" id="ARBA00001946"/>
    </source>
</evidence>
<accession>A0A2P7YQG0</accession>
<dbReference type="GO" id="GO:0006281">
    <property type="term" value="P:DNA repair"/>
    <property type="evidence" value="ECO:0007669"/>
    <property type="project" value="UniProtKB-KW"/>
</dbReference>
<comment type="subcellular location">
    <subcellularLocation>
        <location evidence="2">Nucleus</location>
    </subcellularLocation>
</comment>
<evidence type="ECO:0000256" key="4">
    <source>
        <dbReference type="ARBA" id="ARBA00022664"/>
    </source>
</evidence>
<feature type="region of interest" description="Disordered" evidence="17">
    <location>
        <begin position="878"/>
        <end position="901"/>
    </location>
</feature>
<keyword evidence="7" id="KW-0747">Spliceosome</keyword>
<dbReference type="VEuPathDB" id="FungiDB:C7M61_002775"/>
<keyword evidence="8" id="KW-0677">Repeat</keyword>
<evidence type="ECO:0000256" key="9">
    <source>
        <dbReference type="ARBA" id="ARBA00022759"/>
    </source>
</evidence>
<evidence type="ECO:0000256" key="12">
    <source>
        <dbReference type="ARBA" id="ARBA00022842"/>
    </source>
</evidence>
<dbReference type="InterPro" id="IPR019974">
    <property type="entry name" value="XPG_CS"/>
</dbReference>
<dbReference type="Proteomes" id="UP000241107">
    <property type="component" value="Unassembled WGS sequence"/>
</dbReference>
<feature type="region of interest" description="Disordered" evidence="17">
    <location>
        <begin position="1"/>
        <end position="27"/>
    </location>
</feature>
<feature type="domain" description="XPG-I" evidence="18">
    <location>
        <begin position="1506"/>
        <end position="1575"/>
    </location>
</feature>
<dbReference type="RefSeq" id="XP_024713543.1">
    <property type="nucleotide sequence ID" value="XM_024858137.1"/>
</dbReference>
<dbReference type="GO" id="GO:0046872">
    <property type="term" value="F:metal ion binding"/>
    <property type="evidence" value="ECO:0007669"/>
    <property type="project" value="UniProtKB-KW"/>
</dbReference>
<dbReference type="Pfam" id="PF00752">
    <property type="entry name" value="XPG_N"/>
    <property type="match status" value="1"/>
</dbReference>
<dbReference type="SUPFAM" id="SSF47807">
    <property type="entry name" value="5' to 3' exonuclease, C-terminal subdomain"/>
    <property type="match status" value="1"/>
</dbReference>
<evidence type="ECO:0000256" key="2">
    <source>
        <dbReference type="ARBA" id="ARBA00004123"/>
    </source>
</evidence>
<evidence type="ECO:0000259" key="19">
    <source>
        <dbReference type="SMART" id="SM00485"/>
    </source>
</evidence>
<evidence type="ECO:0000259" key="18">
    <source>
        <dbReference type="SMART" id="SM00484"/>
    </source>
</evidence>
<keyword evidence="14" id="KW-0234">DNA repair</keyword>
<evidence type="ECO:0000256" key="6">
    <source>
        <dbReference type="ARBA" id="ARBA00022723"/>
    </source>
</evidence>
<feature type="region of interest" description="Disordered" evidence="17">
    <location>
        <begin position="1120"/>
        <end position="1156"/>
    </location>
</feature>
<dbReference type="CDD" id="cd09868">
    <property type="entry name" value="PIN_XPG_RAD2"/>
    <property type="match status" value="1"/>
</dbReference>
<dbReference type="PANTHER" id="PTHR12097">
    <property type="entry name" value="SPLICING FACTOR 3B, SUBUNIT 1-RELATED"/>
    <property type="match status" value="1"/>
</dbReference>
<keyword evidence="12" id="KW-0460">Magnesium</keyword>
<evidence type="ECO:0000256" key="13">
    <source>
        <dbReference type="ARBA" id="ARBA00023187"/>
    </source>
</evidence>
<dbReference type="GeneID" id="36566164"/>
<dbReference type="InterPro" id="IPR036279">
    <property type="entry name" value="5-3_exonuclease_C_sf"/>
</dbReference>
<dbReference type="SMART" id="SM00485">
    <property type="entry name" value="XPGN"/>
    <property type="match status" value="1"/>
</dbReference>
<feature type="region of interest" description="Disordered" evidence="17">
    <location>
        <begin position="1303"/>
        <end position="1427"/>
    </location>
</feature>
<dbReference type="GO" id="GO:0005681">
    <property type="term" value="C:spliceosomal complex"/>
    <property type="evidence" value="ECO:0007669"/>
    <property type="project" value="UniProtKB-KW"/>
</dbReference>
<dbReference type="SMART" id="SM00484">
    <property type="entry name" value="XPGI"/>
    <property type="match status" value="1"/>
</dbReference>
<evidence type="ECO:0000313" key="21">
    <source>
        <dbReference type="Proteomes" id="UP000241107"/>
    </source>
</evidence>
<evidence type="ECO:0000256" key="7">
    <source>
        <dbReference type="ARBA" id="ARBA00022728"/>
    </source>
</evidence>
<keyword evidence="9" id="KW-0255">Endonuclease</keyword>
<dbReference type="InterPro" id="IPR038737">
    <property type="entry name" value="SF3b_su1-like"/>
</dbReference>
<evidence type="ECO:0000256" key="10">
    <source>
        <dbReference type="ARBA" id="ARBA00022763"/>
    </source>
</evidence>
<evidence type="ECO:0000256" key="17">
    <source>
        <dbReference type="SAM" id="MobiDB-lite"/>
    </source>
</evidence>
<reference evidence="20 21" key="1">
    <citation type="submission" date="2018-03" db="EMBL/GenBank/DDBJ databases">
        <title>Candida pseudohaemulonii genome assembly and annotation.</title>
        <authorList>
            <person name="Munoz J.F."/>
            <person name="Gade L.G."/>
            <person name="Chow N.A."/>
            <person name="Litvintseva A.P."/>
            <person name="Loparev V.N."/>
            <person name="Cuomo C.A."/>
        </authorList>
    </citation>
    <scope>NUCLEOTIDE SEQUENCE [LARGE SCALE GENOMIC DNA]</scope>
    <source>
        <strain evidence="20 21">B12108</strain>
    </source>
</reference>
<feature type="compositionally biased region" description="Polar residues" evidence="17">
    <location>
        <begin position="1123"/>
        <end position="1135"/>
    </location>
</feature>
<protein>
    <submittedName>
        <fullName evidence="20">Uncharacterized protein</fullName>
    </submittedName>
</protein>
<dbReference type="Gene3D" id="1.10.150.20">
    <property type="entry name" value="5' to 3' exonuclease, C-terminal subdomain"/>
    <property type="match status" value="1"/>
</dbReference>
<proteinExistence type="inferred from homology"/>
<sequence>MSSHSEYELPSQPEKHSRPQNVSTKNDYQKQAFNRLINIDETKSYQSRIESLALKKGETSLKRLLHSDETTVEPNLKRNHLEDHQQTLRSTTRSMEQAESRVSLTDKLLDKIIPAGYIKVIPKEISRGPSVTVQLYQPPDHQPSVDTSLISDISMEYEGILLKKEDRKHLSLLGRKSEEELLDPNDRKRFKVMEVILKAKNGTSQVRKKANRWFNSHSSDLGAKAIFSVLLPLMLEPDLEDSERHILLKLTTRAVYQLSHGIRPYTHKLVTAVSPLLIDEQMTLRLEAKDTIAVIARSAGLANIITSLRPDLDNSDEYVRNLTARALAEVAATLGLVKFFPFVKAVLRSKSSQARHTGIRIIHHICINLGGGNGASILPYLPQIADTIKPGLEDELLPVRTATANTVSLLAESVTVVVESLIPLAKNANESMRQMAVGAINKIARSFPDAFLELQERSTDTLLDSVLFAFQEQTQLHSVYRSAVTSVCNALQSRIKPHITALLSTILFRMKNKEPEVRLQSADLVTAVAPLLNKFGDNNTQIMNRLILFLYESLGEVYPEVLGSIIGALHACLESLNKEDLSSLDNPSISMLLPTLTPILKNRHEKVQENCVKLIGLIACKSAECINSKEWMRICFDLLDMLKSQRKRIRIASNATFGFIANAIGPQDVLATLLNNLRVQERQLRVCTAVAIGIVADTCEPFTVLPALMNEYRMPDKNVQNGILKSLGFMFEYINGAQSKDYIHAVTPLIGNGLTDRDQVHRQTAATVVRHLALNCTGFANDDHIETFTHLMNLFLKAVRDKDGNSLGQSHIVGFFRRICKLLYHGIQPLFVFDGGAPALKRKVIQQRKERRRENQEDAAMSAQKILAIQLQKDKELPQSRKRELLKDPDSSKTEAPNPDGTVYLEDMPILHPEHGTLQGQNSQQIELVQSSPTGKFIKKDEYHLPEIRQFTVSKDDNRIMPADEFQEYTENADFDTVDGINIDSVDPSSKEFTELPLATQYMILSHLRLRSRLRLGYSKDQLEGLFPNSKDFSKFQIDQVKKRNFYTQRLMTVSGMLEDSGNITRRIAGDKDRHYALVKNEDGWTLSLGDGDGDLIEIDDNGEIKRSLMSSFDDDLEKNKTQIKTGDSHTAASSDSDEEFEDVPAHQQEDDEESSRAIIQSIYGMYKDDYEEGSCLNGNVGSQTTEKKSPVGTSEQEEDVIIQETDLDENKPDLSSSMLFRSQKIDSSDEQKEDADECAAFETLGSPQPIQSSHAMPSWFDHSVSQIEKPHSGDRFFTQEVQSTRPINEDEKVGLISYSEARDLIDTKESPGSPLEQEHSDVEIVNEQDLIEDEILGSDVEITNEKSFSKDEHKSDVTTQTKFKPSMIQHEKKVSEKGQNQKDDDQELEALTHDDITVRDRRQSTTLDSQGPTQQIAEKSAPQRPAVLEYELEEDEEAEMMNQLREEDNQHEEFATEMKTKHHIPISTTSLISDEQLYQERVQKAKRDSDEVSQTMIQDVQELLKRFGIPFITAPMEAEAQCAELYRLQMVDGIITDDSDCFLFGGSRIYKNMFNQKQYVECYFNEEIDHKIGLDRTKLIELALLLGSDYTEGIKGIGPVLAMEILAEFEDLKSFKRWFDEHARGFSQPKDPDSKLKKNLLKRIKSGKLFLPDNFPDHIVFQAYTHPEVDRDTSEFKWGVPNLDQIRSFLMYNVGWSQSRVDEVMLPLIRDMNKKRTEGTQTTVGEFFPQEYISYNKDAALGKRMKLATTRLHKRKKLDK</sequence>
<keyword evidence="5" id="KW-0540">Nuclease</keyword>
<name>A0A2P7YQG0_9ASCO</name>
<dbReference type="SMART" id="SM00279">
    <property type="entry name" value="HhH2"/>
    <property type="match status" value="1"/>
</dbReference>
<feature type="compositionally biased region" description="Basic and acidic residues" evidence="17">
    <location>
        <begin position="878"/>
        <end position="893"/>
    </location>
</feature>
<dbReference type="GO" id="GO:0003677">
    <property type="term" value="F:DNA binding"/>
    <property type="evidence" value="ECO:0007669"/>
    <property type="project" value="InterPro"/>
</dbReference>
<dbReference type="InterPro" id="IPR006085">
    <property type="entry name" value="XPG_DNA_repair_N"/>
</dbReference>
<dbReference type="Gene3D" id="1.25.10.10">
    <property type="entry name" value="Leucine-rich Repeat Variant"/>
    <property type="match status" value="3"/>
</dbReference>
<comment type="similarity">
    <text evidence="3">Belongs to the SF3B1 family.</text>
</comment>
<keyword evidence="4" id="KW-0507">mRNA processing</keyword>
<comment type="cofactor">
    <cofactor evidence="1">
        <name>Mg(2+)</name>
        <dbReference type="ChEBI" id="CHEBI:18420"/>
    </cofactor>
</comment>
<evidence type="ECO:0000256" key="5">
    <source>
        <dbReference type="ARBA" id="ARBA00022722"/>
    </source>
</evidence>
<evidence type="ECO:0000256" key="15">
    <source>
        <dbReference type="ARBA" id="ARBA00023242"/>
    </source>
</evidence>
<dbReference type="FunFam" id="1.10.150.20:FF:000030">
    <property type="entry name" value="Flap endonuclease GEN-like 1"/>
    <property type="match status" value="1"/>
</dbReference>
<evidence type="ECO:0000256" key="11">
    <source>
        <dbReference type="ARBA" id="ARBA00022801"/>
    </source>
</evidence>
<keyword evidence="10" id="KW-0227">DNA damage</keyword>
<dbReference type="STRING" id="418784.A0A2P7YQG0"/>
<gene>
    <name evidence="20" type="ORF">C7M61_002775</name>
</gene>
<dbReference type="InterPro" id="IPR029060">
    <property type="entry name" value="PIN-like_dom_sf"/>
</dbReference>
<dbReference type="Pfam" id="PF00867">
    <property type="entry name" value="XPG_I"/>
    <property type="match status" value="1"/>
</dbReference>
<evidence type="ECO:0000256" key="16">
    <source>
        <dbReference type="ARBA" id="ARBA00038112"/>
    </source>
</evidence>
<feature type="compositionally biased region" description="Acidic residues" evidence="17">
    <location>
        <begin position="1325"/>
        <end position="1337"/>
    </location>
</feature>
<organism evidence="20 21">
    <name type="scientific">Candidozyma pseudohaemuli</name>
    <dbReference type="NCBI Taxonomy" id="418784"/>
    <lineage>
        <taxon>Eukaryota</taxon>
        <taxon>Fungi</taxon>
        <taxon>Dikarya</taxon>
        <taxon>Ascomycota</taxon>
        <taxon>Saccharomycotina</taxon>
        <taxon>Pichiomycetes</taxon>
        <taxon>Metschnikowiaceae</taxon>
        <taxon>Candidozyma</taxon>
    </lineage>
</organism>
<feature type="compositionally biased region" description="Basic and acidic residues" evidence="17">
    <location>
        <begin position="1344"/>
        <end position="1357"/>
    </location>
</feature>
<dbReference type="GO" id="GO:0003729">
    <property type="term" value="F:mRNA binding"/>
    <property type="evidence" value="ECO:0007669"/>
    <property type="project" value="InterPro"/>
</dbReference>
<feature type="compositionally biased region" description="Basic and acidic residues" evidence="17">
    <location>
        <begin position="1391"/>
        <end position="1404"/>
    </location>
</feature>
<dbReference type="SUPFAM" id="SSF88723">
    <property type="entry name" value="PIN domain-like"/>
    <property type="match status" value="1"/>
</dbReference>
<feature type="compositionally biased region" description="Polar residues" evidence="17">
    <location>
        <begin position="1405"/>
        <end position="1418"/>
    </location>
</feature>
<evidence type="ECO:0000313" key="20">
    <source>
        <dbReference type="EMBL" id="PSK38218.1"/>
    </source>
</evidence>
<keyword evidence="21" id="KW-1185">Reference proteome</keyword>
<comment type="caution">
    <text evidence="20">The sequence shown here is derived from an EMBL/GenBank/DDBJ whole genome shotgun (WGS) entry which is preliminary data.</text>
</comment>
<evidence type="ECO:0000256" key="14">
    <source>
        <dbReference type="ARBA" id="ARBA00023204"/>
    </source>
</evidence>
<dbReference type="InterPro" id="IPR008918">
    <property type="entry name" value="HhH2"/>
</dbReference>
<dbReference type="Pfam" id="PF22646">
    <property type="entry name" value="PPP2R1A-like_HEAT"/>
    <property type="match status" value="1"/>
</dbReference>
<keyword evidence="15" id="KW-0539">Nucleus</keyword>
<dbReference type="SUPFAM" id="SSF48371">
    <property type="entry name" value="ARM repeat"/>
    <property type="match status" value="1"/>
</dbReference>
<feature type="domain" description="XPG N-terminal" evidence="19">
    <location>
        <begin position="772"/>
        <end position="855"/>
    </location>
</feature>
<dbReference type="InterPro" id="IPR006086">
    <property type="entry name" value="XPG-I_dom"/>
</dbReference>
<dbReference type="OrthoDB" id="31113at2759"/>
<dbReference type="InterPro" id="IPR011989">
    <property type="entry name" value="ARM-like"/>
</dbReference>
<keyword evidence="11" id="KW-0378">Hydrolase</keyword>
<dbReference type="InterPro" id="IPR006084">
    <property type="entry name" value="XPG/Rad2"/>
</dbReference>
<feature type="compositionally biased region" description="Basic and acidic residues" evidence="17">
    <location>
        <begin position="1370"/>
        <end position="1384"/>
    </location>
</feature>
<keyword evidence="6" id="KW-0479">Metal-binding</keyword>
<dbReference type="EMBL" id="PYFQ01000006">
    <property type="protein sequence ID" value="PSK38218.1"/>
    <property type="molecule type" value="Genomic_DNA"/>
</dbReference>
<dbReference type="GO" id="GO:0000245">
    <property type="term" value="P:spliceosomal complex assembly"/>
    <property type="evidence" value="ECO:0007669"/>
    <property type="project" value="InterPro"/>
</dbReference>
<dbReference type="GO" id="GO:0048256">
    <property type="term" value="F:flap endonuclease activity"/>
    <property type="evidence" value="ECO:0007669"/>
    <property type="project" value="UniProtKB-ARBA"/>
</dbReference>
<dbReference type="CDD" id="cd09904">
    <property type="entry name" value="H3TH_XPG"/>
    <property type="match status" value="1"/>
</dbReference>